<evidence type="ECO:0000313" key="5">
    <source>
        <dbReference type="Proteomes" id="UP001231941"/>
    </source>
</evidence>
<feature type="domain" description="Serine hydrolase" evidence="3">
    <location>
        <begin position="245"/>
        <end position="298"/>
    </location>
</feature>
<evidence type="ECO:0000256" key="1">
    <source>
        <dbReference type="SAM" id="Phobius"/>
    </source>
</evidence>
<protein>
    <submittedName>
        <fullName evidence="4">Alpha/beta hydrolase</fullName>
    </submittedName>
</protein>
<dbReference type="GO" id="GO:0016787">
    <property type="term" value="F:hydrolase activity"/>
    <property type="evidence" value="ECO:0007669"/>
    <property type="project" value="UniProtKB-KW"/>
</dbReference>
<name>A0ABT9J4G4_9BACL</name>
<feature type="transmembrane region" description="Helical" evidence="1">
    <location>
        <begin position="6"/>
        <end position="26"/>
    </location>
</feature>
<dbReference type="EMBL" id="JAVAMP010000015">
    <property type="protein sequence ID" value="MDP5276489.1"/>
    <property type="molecule type" value="Genomic_DNA"/>
</dbReference>
<dbReference type="Pfam" id="PF03959">
    <property type="entry name" value="FSH1"/>
    <property type="match status" value="1"/>
</dbReference>
<sequence>MNGFLIYIITIIMFLIMLFVLNRIVVYRAETKFPSTGEFIEVDDIKLHYYKKGDGRPVIFLHGGILCAEDFNNVLDLAKDDYQVIAFDRMGYGYSQRSKKEKITPMVQADILHKAIKKMNIKNPILVGHSWSGLLVLSYALNYPKELAGIVLLAPGAYAERYPAGKGDLLSKIVITPIIGKLFLHILLVPLGQLMVNVMLKPTFKPDSVPLKYQQRVKALWLRPNHFKANREDIISFVPAAKKLSIHYHKINVPTQIVIGEKDPFDTKEDSYQLYNDIPHSNLIECPNAGHMLPQAHPKAVIKALEKLFNSK</sequence>
<reference evidence="4 5" key="1">
    <citation type="submission" date="2023-08" db="EMBL/GenBank/DDBJ databases">
        <authorList>
            <person name="Park J.-S."/>
        </authorList>
    </citation>
    <scope>NUCLEOTIDE SEQUENCE [LARGE SCALE GENOMIC DNA]</scope>
    <source>
        <strain evidence="4 5">2205SS18-9</strain>
    </source>
</reference>
<feature type="transmembrane region" description="Helical" evidence="1">
    <location>
        <begin position="124"/>
        <end position="141"/>
    </location>
</feature>
<organism evidence="4 5">
    <name type="scientific">Chengkuizengella axinellae</name>
    <dbReference type="NCBI Taxonomy" id="3064388"/>
    <lineage>
        <taxon>Bacteria</taxon>
        <taxon>Bacillati</taxon>
        <taxon>Bacillota</taxon>
        <taxon>Bacilli</taxon>
        <taxon>Bacillales</taxon>
        <taxon>Paenibacillaceae</taxon>
        <taxon>Chengkuizengella</taxon>
    </lineage>
</organism>
<dbReference type="Pfam" id="PF00561">
    <property type="entry name" value="Abhydrolase_1"/>
    <property type="match status" value="1"/>
</dbReference>
<dbReference type="SUPFAM" id="SSF53474">
    <property type="entry name" value="alpha/beta-Hydrolases"/>
    <property type="match status" value="1"/>
</dbReference>
<dbReference type="RefSeq" id="WP_305993797.1">
    <property type="nucleotide sequence ID" value="NZ_JAVAMP010000015.1"/>
</dbReference>
<proteinExistence type="predicted"/>
<evidence type="ECO:0000259" key="3">
    <source>
        <dbReference type="Pfam" id="PF03959"/>
    </source>
</evidence>
<keyword evidence="5" id="KW-1185">Reference proteome</keyword>
<dbReference type="InterPro" id="IPR000073">
    <property type="entry name" value="AB_hydrolase_1"/>
</dbReference>
<dbReference type="InterPro" id="IPR005645">
    <property type="entry name" value="FSH-like_dom"/>
</dbReference>
<evidence type="ECO:0000313" key="4">
    <source>
        <dbReference type="EMBL" id="MDP5276489.1"/>
    </source>
</evidence>
<keyword evidence="1" id="KW-0472">Membrane</keyword>
<evidence type="ECO:0000259" key="2">
    <source>
        <dbReference type="Pfam" id="PF00561"/>
    </source>
</evidence>
<dbReference type="InterPro" id="IPR050266">
    <property type="entry name" value="AB_hydrolase_sf"/>
</dbReference>
<accession>A0ABT9J4G4</accession>
<dbReference type="PANTHER" id="PTHR43798">
    <property type="entry name" value="MONOACYLGLYCEROL LIPASE"/>
    <property type="match status" value="1"/>
</dbReference>
<comment type="caution">
    <text evidence="4">The sequence shown here is derived from an EMBL/GenBank/DDBJ whole genome shotgun (WGS) entry which is preliminary data.</text>
</comment>
<keyword evidence="4" id="KW-0378">Hydrolase</keyword>
<keyword evidence="1" id="KW-0812">Transmembrane</keyword>
<dbReference type="Gene3D" id="3.40.50.1820">
    <property type="entry name" value="alpha/beta hydrolase"/>
    <property type="match status" value="1"/>
</dbReference>
<feature type="domain" description="AB hydrolase-1" evidence="2">
    <location>
        <begin position="57"/>
        <end position="155"/>
    </location>
</feature>
<gene>
    <name evidence="4" type="ORF">Q5Y73_20550</name>
</gene>
<dbReference type="PRINTS" id="PR00111">
    <property type="entry name" value="ABHYDROLASE"/>
</dbReference>
<feature type="transmembrane region" description="Helical" evidence="1">
    <location>
        <begin position="173"/>
        <end position="196"/>
    </location>
</feature>
<dbReference type="PRINTS" id="PR00412">
    <property type="entry name" value="EPOXHYDRLASE"/>
</dbReference>
<dbReference type="InterPro" id="IPR000639">
    <property type="entry name" value="Epox_hydrolase-like"/>
</dbReference>
<dbReference type="Proteomes" id="UP001231941">
    <property type="component" value="Unassembled WGS sequence"/>
</dbReference>
<keyword evidence="1" id="KW-1133">Transmembrane helix</keyword>
<dbReference type="InterPro" id="IPR029058">
    <property type="entry name" value="AB_hydrolase_fold"/>
</dbReference>